<dbReference type="PANTHER" id="PTHR23274">
    <property type="entry name" value="DNA HELICASE-RELATED"/>
    <property type="match status" value="1"/>
</dbReference>
<dbReference type="Pfam" id="PF21530">
    <property type="entry name" value="Pif1_2B_dom"/>
    <property type="match status" value="1"/>
</dbReference>
<dbReference type="InterPro" id="IPR049163">
    <property type="entry name" value="Pif1-like_2B_dom"/>
</dbReference>
<proteinExistence type="predicted"/>
<name>A0ABN7XLD9_GIGMA</name>
<gene>
    <name evidence="2" type="ORF">GMARGA_LOCUS44954</name>
</gene>
<feature type="non-terminal residue" evidence="2">
    <location>
        <position position="1"/>
    </location>
</feature>
<dbReference type="InterPro" id="IPR027417">
    <property type="entry name" value="P-loop_NTPase"/>
</dbReference>
<keyword evidence="3" id="KW-1185">Reference proteome</keyword>
<feature type="non-terminal residue" evidence="2">
    <location>
        <position position="177"/>
    </location>
</feature>
<evidence type="ECO:0000259" key="1">
    <source>
        <dbReference type="Pfam" id="PF21530"/>
    </source>
</evidence>
<dbReference type="SUPFAM" id="SSF52540">
    <property type="entry name" value="P-loop containing nucleoside triphosphate hydrolases"/>
    <property type="match status" value="1"/>
</dbReference>
<organism evidence="2 3">
    <name type="scientific">Gigaspora margarita</name>
    <dbReference type="NCBI Taxonomy" id="4874"/>
    <lineage>
        <taxon>Eukaryota</taxon>
        <taxon>Fungi</taxon>
        <taxon>Fungi incertae sedis</taxon>
        <taxon>Mucoromycota</taxon>
        <taxon>Glomeromycotina</taxon>
        <taxon>Glomeromycetes</taxon>
        <taxon>Diversisporales</taxon>
        <taxon>Gigasporaceae</taxon>
        <taxon>Gigaspora</taxon>
    </lineage>
</organism>
<dbReference type="PANTHER" id="PTHR23274:SF51">
    <property type="entry name" value="OS03G0423850 PROTEIN"/>
    <property type="match status" value="1"/>
</dbReference>
<sequence length="177" mass="20046">FVYPDITSHILDTDYFVDRAILAPTNSNVDIINDTILNSFSNKNAITYFSADSIIDQKENDQAHLYPIEFLNTIKINGLSPHKLQLKIGTPIMLLRNLNPAEGLCNGTRLICYKFYRHTIEAKIITGKYKGTRVLIPRITLTPTTTNLPFTIQRRQFPVSLAFAMTINKSQGQSLSR</sequence>
<dbReference type="EMBL" id="CAJVQB010156529">
    <property type="protein sequence ID" value="CAG8856133.1"/>
    <property type="molecule type" value="Genomic_DNA"/>
</dbReference>
<feature type="domain" description="DNA helicase Pif1-like 2B" evidence="1">
    <location>
        <begin position="69"/>
        <end position="113"/>
    </location>
</feature>
<reference evidence="2 3" key="1">
    <citation type="submission" date="2021-06" db="EMBL/GenBank/DDBJ databases">
        <authorList>
            <person name="Kallberg Y."/>
            <person name="Tangrot J."/>
            <person name="Rosling A."/>
        </authorList>
    </citation>
    <scope>NUCLEOTIDE SEQUENCE [LARGE SCALE GENOMIC DNA]</scope>
    <source>
        <strain evidence="2 3">120-4 pot B 10/14</strain>
    </source>
</reference>
<protein>
    <submittedName>
        <fullName evidence="2">10274_t:CDS:1</fullName>
    </submittedName>
</protein>
<comment type="caution">
    <text evidence="2">The sequence shown here is derived from an EMBL/GenBank/DDBJ whole genome shotgun (WGS) entry which is preliminary data.</text>
</comment>
<evidence type="ECO:0000313" key="2">
    <source>
        <dbReference type="EMBL" id="CAG8856133.1"/>
    </source>
</evidence>
<evidence type="ECO:0000313" key="3">
    <source>
        <dbReference type="Proteomes" id="UP000789901"/>
    </source>
</evidence>
<accession>A0ABN7XLD9</accession>
<dbReference type="Proteomes" id="UP000789901">
    <property type="component" value="Unassembled WGS sequence"/>
</dbReference>